<sequence length="102" mass="10519">MPPAAKRGEGHRVAPPRVSQGTYAISPKTGMIILHPGDLPGTVPHPDRGRRNGCCGLDGLDGPNLVCRGCGAEVATQQSDCWTDHLVAAAPDTVTIGIETPG</sequence>
<protein>
    <submittedName>
        <fullName evidence="2">Uncharacterized protein</fullName>
    </submittedName>
</protein>
<gene>
    <name evidence="2" type="ORF">TPA0910_12670</name>
</gene>
<evidence type="ECO:0000256" key="1">
    <source>
        <dbReference type="SAM" id="MobiDB-lite"/>
    </source>
</evidence>
<accession>A0ABQ3TU19</accession>
<keyword evidence="3" id="KW-1185">Reference proteome</keyword>
<dbReference type="Proteomes" id="UP001054854">
    <property type="component" value="Unassembled WGS sequence"/>
</dbReference>
<feature type="compositionally biased region" description="Basic and acidic residues" evidence="1">
    <location>
        <begin position="1"/>
        <end position="12"/>
    </location>
</feature>
<evidence type="ECO:0000313" key="3">
    <source>
        <dbReference type="Proteomes" id="UP001054854"/>
    </source>
</evidence>
<evidence type="ECO:0000313" key="2">
    <source>
        <dbReference type="EMBL" id="GHJ26834.1"/>
    </source>
</evidence>
<dbReference type="EMBL" id="BNEK01000002">
    <property type="protein sequence ID" value="GHJ26834.1"/>
    <property type="molecule type" value="Genomic_DNA"/>
</dbReference>
<feature type="region of interest" description="Disordered" evidence="1">
    <location>
        <begin position="1"/>
        <end position="22"/>
    </location>
</feature>
<proteinExistence type="predicted"/>
<comment type="caution">
    <text evidence="2">The sequence shown here is derived from an EMBL/GenBank/DDBJ whole genome shotgun (WGS) entry which is preliminary data.</text>
</comment>
<reference evidence="2" key="1">
    <citation type="submission" date="2024-05" db="EMBL/GenBank/DDBJ databases">
        <title>Whole genome shotgun sequence of Streptomyces hygroscopicus NBRC 113678.</title>
        <authorList>
            <person name="Komaki H."/>
            <person name="Tamura T."/>
        </authorList>
    </citation>
    <scope>NUCLEOTIDE SEQUENCE</scope>
    <source>
        <strain evidence="2">N11-34</strain>
    </source>
</reference>
<name>A0ABQ3TU19_STRHY</name>
<organism evidence="2 3">
    <name type="scientific">Streptomyces hygroscopicus</name>
    <dbReference type="NCBI Taxonomy" id="1912"/>
    <lineage>
        <taxon>Bacteria</taxon>
        <taxon>Bacillati</taxon>
        <taxon>Actinomycetota</taxon>
        <taxon>Actinomycetes</taxon>
        <taxon>Kitasatosporales</taxon>
        <taxon>Streptomycetaceae</taxon>
        <taxon>Streptomyces</taxon>
        <taxon>Streptomyces violaceusniger group</taxon>
    </lineage>
</organism>